<dbReference type="CDD" id="cd19854">
    <property type="entry name" value="DSRM_DHX9_rpt1"/>
    <property type="match status" value="1"/>
</dbReference>
<dbReference type="SMART" id="SM00847">
    <property type="entry name" value="HA2"/>
    <property type="match status" value="1"/>
</dbReference>
<dbReference type="Gene3D" id="3.30.160.20">
    <property type="match status" value="2"/>
</dbReference>
<evidence type="ECO:0000256" key="4">
    <source>
        <dbReference type="ARBA" id="ARBA00022737"/>
    </source>
</evidence>
<dbReference type="InterPro" id="IPR014720">
    <property type="entry name" value="dsRBD_dom"/>
</dbReference>
<reference evidence="15" key="1">
    <citation type="submission" date="2022-08" db="UniProtKB">
        <authorList>
            <consortium name="EnsemblMetazoa"/>
        </authorList>
    </citation>
    <scope>IDENTIFICATION</scope>
    <source>
        <strain evidence="15">05x7-T-G4-1.051#20</strain>
    </source>
</reference>
<keyword evidence="8" id="KW-0067">ATP-binding</keyword>
<dbReference type="Gene3D" id="3.40.50.300">
    <property type="entry name" value="P-loop containing nucleotide triphosphate hydrolases"/>
    <property type="match status" value="2"/>
</dbReference>
<dbReference type="EC" id="3.6.4.13" evidence="3"/>
<dbReference type="CDD" id="cd18791">
    <property type="entry name" value="SF2_C_RHA"/>
    <property type="match status" value="1"/>
</dbReference>
<evidence type="ECO:0000259" key="13">
    <source>
        <dbReference type="PROSITE" id="PS51192"/>
    </source>
</evidence>
<dbReference type="SMART" id="SM00487">
    <property type="entry name" value="DEXDc"/>
    <property type="match status" value="1"/>
</dbReference>
<dbReference type="Proteomes" id="UP000005408">
    <property type="component" value="Unassembled WGS sequence"/>
</dbReference>
<dbReference type="GO" id="GO:0045944">
    <property type="term" value="P:positive regulation of transcription by RNA polymerase II"/>
    <property type="evidence" value="ECO:0007669"/>
    <property type="project" value="TreeGrafter"/>
</dbReference>
<dbReference type="PANTHER" id="PTHR18934">
    <property type="entry name" value="ATP-DEPENDENT RNA HELICASE"/>
    <property type="match status" value="1"/>
</dbReference>
<dbReference type="CDD" id="cd19855">
    <property type="entry name" value="DSRM_DHX9_rpt2"/>
    <property type="match status" value="1"/>
</dbReference>
<keyword evidence="7" id="KW-0347">Helicase</keyword>
<dbReference type="PROSITE" id="PS00690">
    <property type="entry name" value="DEAH_ATP_HELICASE"/>
    <property type="match status" value="1"/>
</dbReference>
<dbReference type="SUPFAM" id="SSF54768">
    <property type="entry name" value="dsRNA-binding domain-like"/>
    <property type="match status" value="3"/>
</dbReference>
<dbReference type="GO" id="GO:0005524">
    <property type="term" value="F:ATP binding"/>
    <property type="evidence" value="ECO:0007669"/>
    <property type="project" value="UniProtKB-KW"/>
</dbReference>
<dbReference type="InterPro" id="IPR014001">
    <property type="entry name" value="Helicase_ATP-bd"/>
</dbReference>
<dbReference type="SUPFAM" id="SSF52540">
    <property type="entry name" value="P-loop containing nucleoside triphosphate hydrolases"/>
    <property type="match status" value="1"/>
</dbReference>
<comment type="subcellular location">
    <subcellularLocation>
        <location evidence="1">Nucleus</location>
    </subcellularLocation>
</comment>
<name>A0A8W8KDG5_MAGGI</name>
<keyword evidence="6" id="KW-0378">Hydrolase</keyword>
<dbReference type="PROSITE" id="PS50137">
    <property type="entry name" value="DS_RBD"/>
    <property type="match status" value="2"/>
</dbReference>
<keyword evidence="9" id="KW-0539">Nucleus</keyword>
<dbReference type="SMART" id="SM00490">
    <property type="entry name" value="HELICc"/>
    <property type="match status" value="1"/>
</dbReference>
<feature type="domain" description="DRBM" evidence="12">
    <location>
        <begin position="30"/>
        <end position="98"/>
    </location>
</feature>
<feature type="region of interest" description="Disordered" evidence="11">
    <location>
        <begin position="1311"/>
        <end position="1341"/>
    </location>
</feature>
<evidence type="ECO:0000256" key="7">
    <source>
        <dbReference type="ARBA" id="ARBA00022806"/>
    </source>
</evidence>
<feature type="region of interest" description="Disordered" evidence="11">
    <location>
        <begin position="1210"/>
        <end position="1237"/>
    </location>
</feature>
<evidence type="ECO:0000256" key="10">
    <source>
        <dbReference type="PROSITE-ProRule" id="PRU00266"/>
    </source>
</evidence>
<dbReference type="InterPro" id="IPR001650">
    <property type="entry name" value="Helicase_C-like"/>
</dbReference>
<evidence type="ECO:0000256" key="11">
    <source>
        <dbReference type="SAM" id="MobiDB-lite"/>
    </source>
</evidence>
<accession>A0A8W8KDG5</accession>
<dbReference type="GO" id="GO:0050684">
    <property type="term" value="P:regulation of mRNA processing"/>
    <property type="evidence" value="ECO:0007669"/>
    <property type="project" value="TreeGrafter"/>
</dbReference>
<dbReference type="Pfam" id="PF00270">
    <property type="entry name" value="DEAD"/>
    <property type="match status" value="1"/>
</dbReference>
<evidence type="ECO:0000256" key="9">
    <source>
        <dbReference type="ARBA" id="ARBA00023242"/>
    </source>
</evidence>
<dbReference type="GO" id="GO:0003724">
    <property type="term" value="F:RNA helicase activity"/>
    <property type="evidence" value="ECO:0007669"/>
    <property type="project" value="UniProtKB-EC"/>
</dbReference>
<feature type="domain" description="DRBM" evidence="12">
    <location>
        <begin position="204"/>
        <end position="318"/>
    </location>
</feature>
<evidence type="ECO:0000256" key="1">
    <source>
        <dbReference type="ARBA" id="ARBA00004123"/>
    </source>
</evidence>
<sequence length="1341" mass="149029">MNGTKFGKCAAIAELYENRKKTGNFFDMGDIKQFLYAWLGKRKATPAYEFSQTGSKHKPRFKCEVRADGFDYIAVGNSTNKKDAQTNAAKDFVQYLVRQGLVQQAEVPALEMPSVGQNDGEAGSSQGPGFAGLPGGLNAPHQSPGLDSPGGVGGDFEQQQREFPPYQRGPPLSYMERIAEKRILEESEDVDFNADIHGNWTLENAKSRLHQFLQQNKIQTDYKYSMVGPDHNRISLFLADHHQKHRKCLLKFLEVEQVNSIRCSGGPNLLDIVKRSFIAEMKFYVNKIRQNIHAREHGSNKQVASKSCALSLVRQLYHMGVIEAYTGQTKKKDQDKLELYEVSVNPEALVQVDRALQEWNIQFVPAPADPSHPHSLVTRTTLEEFEPQPKRNSSGVVPWSPPQENWNPWSACNIDEGPLATATMHQISEDLFNNSEQSRNHNENLKMMMEERTHLPVYQSHDHILQVIKNSPVTLIRGETGCGKTTQVPQFILDNAIEMGVGADCNIIITQPRRISAVSIAERVAQERGEDLGVSTGYSVRFESIFPRYYGAILYCTVGTLLRRLENGMRGISHVIVDEIHERDINTDFLLVLLRDMVHAYPQLRVILMSATVDTTLFTEYFGNCQVVEVYGRTHPVQEYYLEDCIQMLGFIPPPSDKKKKKDRDELGEEMDQEENCNLLVNNEYSEQTRRAMAMLNEKEMSFELIEALIKYIKTLKIPGAILIFLPGWNLIFALHRYLETHPEFGGPMYRALPLHSQMPREDQRKVFEPVPEGVTKIILSTNIAETSVTINDVVYVVDSCKAKMKLFTSHNNMTNYATVWASKTNLEQRRGRAGRVRPGFSFHLCSRARFERLDQHTTPEIFRTPLHELALAIKLLRLGPIGSFLAKAVEPPPIDAVIEAEALLKEMRALDSNDELTPLGKILARLPIEPRLGKMIIYGCIFYCGDSMCTIAASTTFPEPFITPTDRKRLGWVHKSLAGNRFSDHVALLNAFNLWEEARSGGEQNEMYFCDQKSLSMQTLRMTFEAKRQLCDILINVGFPEECLTPQVFNFTGPDRNLDMVISLLCMGLYPNVCYHKEKRKVLTTESRAALVHKSSVNCTNKDIKFPSPFFVFGEKIRTRAVSCKQMSMVSPLQLLMFAARNVTLEEGNIVLDKWINLKMEYEAAAKIVALRPPLEALIVRITNNPEGIQNPGPQEETLMSAVRSLSRPSTGRFNLSSEGESGEPPHKMARFGGPPRGGGGYRGGYGGGGMSNYGAGGGYRGFRGSRGGGGGFGGGRGYSGGGRGFGGGGYGRGGGRGYGGGGGRGYGGGGARGFGGGGGGRGFGGGGFRGGRGGFRGGY</sequence>
<evidence type="ECO:0000256" key="2">
    <source>
        <dbReference type="ARBA" id="ARBA00008792"/>
    </source>
</evidence>
<evidence type="ECO:0000313" key="15">
    <source>
        <dbReference type="EnsemblMetazoa" id="G23434.1:cds"/>
    </source>
</evidence>
<protein>
    <recommendedName>
        <fullName evidence="3">RNA helicase</fullName>
        <ecNumber evidence="3">3.6.4.13</ecNumber>
    </recommendedName>
</protein>
<keyword evidence="5" id="KW-0547">Nucleotide-binding</keyword>
<dbReference type="Pfam" id="PF04408">
    <property type="entry name" value="WHD_HA2"/>
    <property type="match status" value="1"/>
</dbReference>
<dbReference type="InterPro" id="IPR048333">
    <property type="entry name" value="HA2_WH"/>
</dbReference>
<keyword evidence="4" id="KW-0677">Repeat</keyword>
<dbReference type="InterPro" id="IPR011709">
    <property type="entry name" value="DEAD-box_helicase_OB_fold"/>
</dbReference>
<evidence type="ECO:0000259" key="14">
    <source>
        <dbReference type="PROSITE" id="PS51194"/>
    </source>
</evidence>
<feature type="domain" description="Helicase ATP-binding" evidence="13">
    <location>
        <begin position="465"/>
        <end position="631"/>
    </location>
</feature>
<dbReference type="Gene3D" id="1.20.120.1080">
    <property type="match status" value="1"/>
</dbReference>
<evidence type="ECO:0000259" key="12">
    <source>
        <dbReference type="PROSITE" id="PS50137"/>
    </source>
</evidence>
<dbReference type="FunFam" id="3.40.50.300:FF:000677">
    <property type="entry name" value="ATP-dependent RNA helicase A"/>
    <property type="match status" value="1"/>
</dbReference>
<comment type="similarity">
    <text evidence="2">Belongs to the DEAD box helicase family. DEAH subfamily.</text>
</comment>
<dbReference type="PROSITE" id="PS51194">
    <property type="entry name" value="HELICASE_CTER"/>
    <property type="match status" value="1"/>
</dbReference>
<dbReference type="Pfam" id="PF00271">
    <property type="entry name" value="Helicase_C"/>
    <property type="match status" value="1"/>
</dbReference>
<dbReference type="FunFam" id="3.30.160.20:FF:000028">
    <property type="entry name" value="ATP-dependent RNA helicase A"/>
    <property type="match status" value="1"/>
</dbReference>
<dbReference type="FunFam" id="3.40.50.300:FF:000284">
    <property type="entry name" value="probable ATP-dependent RNA helicase YTHDC2"/>
    <property type="match status" value="1"/>
</dbReference>
<evidence type="ECO:0000256" key="8">
    <source>
        <dbReference type="ARBA" id="ARBA00022840"/>
    </source>
</evidence>
<organism evidence="15 16">
    <name type="scientific">Magallana gigas</name>
    <name type="common">Pacific oyster</name>
    <name type="synonym">Crassostrea gigas</name>
    <dbReference type="NCBI Taxonomy" id="29159"/>
    <lineage>
        <taxon>Eukaryota</taxon>
        <taxon>Metazoa</taxon>
        <taxon>Spiralia</taxon>
        <taxon>Lophotrochozoa</taxon>
        <taxon>Mollusca</taxon>
        <taxon>Bivalvia</taxon>
        <taxon>Autobranchia</taxon>
        <taxon>Pteriomorphia</taxon>
        <taxon>Ostreida</taxon>
        <taxon>Ostreoidea</taxon>
        <taxon>Ostreidae</taxon>
        <taxon>Magallana</taxon>
    </lineage>
</organism>
<dbReference type="Pfam" id="PF00035">
    <property type="entry name" value="dsrm"/>
    <property type="match status" value="1"/>
</dbReference>
<proteinExistence type="inferred from homology"/>
<dbReference type="PROSITE" id="PS51192">
    <property type="entry name" value="HELICASE_ATP_BIND_1"/>
    <property type="match status" value="1"/>
</dbReference>
<dbReference type="Pfam" id="PF21010">
    <property type="entry name" value="HA2_C"/>
    <property type="match status" value="1"/>
</dbReference>
<dbReference type="PANTHER" id="PTHR18934:SF119">
    <property type="entry name" value="ATP-DEPENDENT RNA HELICASE A"/>
    <property type="match status" value="1"/>
</dbReference>
<evidence type="ECO:0000256" key="5">
    <source>
        <dbReference type="ARBA" id="ARBA00022741"/>
    </source>
</evidence>
<dbReference type="Pfam" id="PF07717">
    <property type="entry name" value="OB_NTP_bind"/>
    <property type="match status" value="1"/>
</dbReference>
<dbReference type="InterPro" id="IPR007502">
    <property type="entry name" value="Helicase-assoc_dom"/>
</dbReference>
<dbReference type="InterPro" id="IPR044445">
    <property type="entry name" value="DHX9_DSRM_1"/>
</dbReference>
<dbReference type="GO" id="GO:0016887">
    <property type="term" value="F:ATP hydrolysis activity"/>
    <property type="evidence" value="ECO:0007669"/>
    <property type="project" value="TreeGrafter"/>
</dbReference>
<evidence type="ECO:0000256" key="6">
    <source>
        <dbReference type="ARBA" id="ARBA00022801"/>
    </source>
</evidence>
<keyword evidence="16" id="KW-1185">Reference proteome</keyword>
<dbReference type="InterPro" id="IPR027417">
    <property type="entry name" value="P-loop_NTPase"/>
</dbReference>
<dbReference type="GO" id="GO:0003725">
    <property type="term" value="F:double-stranded RNA binding"/>
    <property type="evidence" value="ECO:0007669"/>
    <property type="project" value="InterPro"/>
</dbReference>
<feature type="compositionally biased region" description="Polar residues" evidence="11">
    <location>
        <begin position="1210"/>
        <end position="1221"/>
    </location>
</feature>
<feature type="domain" description="Helicase C-terminal" evidence="14">
    <location>
        <begin position="708"/>
        <end position="878"/>
    </location>
</feature>
<dbReference type="GO" id="GO:0005730">
    <property type="term" value="C:nucleolus"/>
    <property type="evidence" value="ECO:0007669"/>
    <property type="project" value="TreeGrafter"/>
</dbReference>
<evidence type="ECO:0000256" key="3">
    <source>
        <dbReference type="ARBA" id="ARBA00012552"/>
    </source>
</evidence>
<dbReference type="GO" id="GO:0043138">
    <property type="term" value="F:3'-5' DNA helicase activity"/>
    <property type="evidence" value="ECO:0007669"/>
    <property type="project" value="TreeGrafter"/>
</dbReference>
<feature type="region of interest" description="Disordered" evidence="11">
    <location>
        <begin position="113"/>
        <end position="156"/>
    </location>
</feature>
<keyword evidence="10" id="KW-0694">RNA-binding</keyword>
<dbReference type="FunFam" id="3.30.160.20:FF:000026">
    <property type="entry name" value="ATP-dependent RNA helicase A"/>
    <property type="match status" value="1"/>
</dbReference>
<dbReference type="GO" id="GO:1990904">
    <property type="term" value="C:ribonucleoprotein complex"/>
    <property type="evidence" value="ECO:0007669"/>
    <property type="project" value="TreeGrafter"/>
</dbReference>
<evidence type="ECO:0000313" key="16">
    <source>
        <dbReference type="Proteomes" id="UP000005408"/>
    </source>
</evidence>
<dbReference type="InterPro" id="IPR044446">
    <property type="entry name" value="DHX9_DSRM_2"/>
</dbReference>
<dbReference type="InterPro" id="IPR002464">
    <property type="entry name" value="DNA/RNA_helicase_DEAH_CS"/>
</dbReference>
<dbReference type="InterPro" id="IPR011545">
    <property type="entry name" value="DEAD/DEAH_box_helicase_dom"/>
</dbReference>
<dbReference type="SMART" id="SM00358">
    <property type="entry name" value="DSRM"/>
    <property type="match status" value="2"/>
</dbReference>
<dbReference type="FunFam" id="1.20.120.1080:FF:000074">
    <property type="entry name" value="Predicted protein"/>
    <property type="match status" value="1"/>
</dbReference>
<dbReference type="EnsemblMetazoa" id="G23434.1">
    <property type="protein sequence ID" value="G23434.1:cds"/>
    <property type="gene ID" value="G23434"/>
</dbReference>